<feature type="transmembrane region" description="Helical" evidence="8">
    <location>
        <begin position="220"/>
        <end position="244"/>
    </location>
</feature>
<evidence type="ECO:0000256" key="3">
    <source>
        <dbReference type="ARBA" id="ARBA00022448"/>
    </source>
</evidence>
<feature type="transmembrane region" description="Helical" evidence="8">
    <location>
        <begin position="41"/>
        <end position="63"/>
    </location>
</feature>
<keyword evidence="6 8" id="KW-1133">Transmembrane helix</keyword>
<dbReference type="KEGG" id="hmn:HM131_18665"/>
<dbReference type="GO" id="GO:0009847">
    <property type="term" value="P:spore germination"/>
    <property type="evidence" value="ECO:0007669"/>
    <property type="project" value="InterPro"/>
</dbReference>
<evidence type="ECO:0000256" key="7">
    <source>
        <dbReference type="ARBA" id="ARBA00023136"/>
    </source>
</evidence>
<evidence type="ECO:0000256" key="6">
    <source>
        <dbReference type="ARBA" id="ARBA00022989"/>
    </source>
</evidence>
<evidence type="ECO:0000256" key="4">
    <source>
        <dbReference type="ARBA" id="ARBA00022544"/>
    </source>
</evidence>
<sequence length="365" mass="41170">MSDLKQLSGLQLIVVFISAMIGVGIIIMPRSLADAVDAPDLWLSIIWGFLLIGLFSMIIVQLVSRYPGQTFFEISTIITGKYIGFLLNVCYILYTLIVSAYILRVTSGIIKNHLLDTTPLSVVIGGFLIVSTYLITNGAGDIVRFFQLYFPVMMFMFIALCLLSLKDVDINNLRPVFGEGIMPTFQGIKITFFSFLGFEFLLIFSKVLGKRSPNKLRAGMWISLGLTAIIYIVFHALSLGILGLEELKQITFPTVEMAKSIEFQGFFFERFEILFLVGWLITAFTSFSAYYYAMWTGVRQTFRTKSKLFVWMVAAFIFGAALYPTGMTEVFQYSRLINYASAIAIILFPALLLLISLIRRQSYAK</sequence>
<comment type="similarity">
    <text evidence="2">Belongs to the amino acid-polyamine-organocation (APC) superfamily. Spore germination protein (SGP) (TC 2.A.3.9) family.</text>
</comment>
<dbReference type="Proteomes" id="UP000192527">
    <property type="component" value="Chromosome"/>
</dbReference>
<evidence type="ECO:0000313" key="9">
    <source>
        <dbReference type="EMBL" id="ARI78738.1"/>
    </source>
</evidence>
<comment type="subcellular location">
    <subcellularLocation>
        <location evidence="1">Membrane</location>
        <topology evidence="1">Multi-pass membrane protein</topology>
    </subcellularLocation>
</comment>
<dbReference type="Gene3D" id="1.20.1740.10">
    <property type="entry name" value="Amino acid/polyamine transporter I"/>
    <property type="match status" value="1"/>
</dbReference>
<dbReference type="PANTHER" id="PTHR34975:SF2">
    <property type="entry name" value="SPORE GERMINATION PROTEIN A2"/>
    <property type="match status" value="1"/>
</dbReference>
<keyword evidence="3" id="KW-0813">Transport</keyword>
<keyword evidence="10" id="KW-1185">Reference proteome</keyword>
<accession>A0A1W5ZZJ9</accession>
<proteinExistence type="inferred from homology"/>
<evidence type="ECO:0000313" key="10">
    <source>
        <dbReference type="Proteomes" id="UP000192527"/>
    </source>
</evidence>
<dbReference type="GO" id="GO:0016020">
    <property type="term" value="C:membrane"/>
    <property type="evidence" value="ECO:0007669"/>
    <property type="project" value="UniProtKB-SubCell"/>
</dbReference>
<dbReference type="OrthoDB" id="2716906at2"/>
<keyword evidence="7 8" id="KW-0472">Membrane</keyword>
<name>A0A1W5ZZJ9_9BACI</name>
<evidence type="ECO:0000256" key="2">
    <source>
        <dbReference type="ARBA" id="ARBA00007998"/>
    </source>
</evidence>
<protein>
    <submittedName>
        <fullName evidence="9">Uncharacterized protein</fullName>
    </submittedName>
</protein>
<feature type="transmembrane region" description="Helical" evidence="8">
    <location>
        <begin position="148"/>
        <end position="165"/>
    </location>
</feature>
<feature type="transmembrane region" description="Helical" evidence="8">
    <location>
        <begin position="12"/>
        <end position="29"/>
    </location>
</feature>
<dbReference type="InterPro" id="IPR004761">
    <property type="entry name" value="Spore_GerAB"/>
</dbReference>
<evidence type="ECO:0000256" key="1">
    <source>
        <dbReference type="ARBA" id="ARBA00004141"/>
    </source>
</evidence>
<feature type="transmembrane region" description="Helical" evidence="8">
    <location>
        <begin position="185"/>
        <end position="208"/>
    </location>
</feature>
<feature type="transmembrane region" description="Helical" evidence="8">
    <location>
        <begin position="273"/>
        <end position="294"/>
    </location>
</feature>
<gene>
    <name evidence="9" type="ORF">HM131_18665</name>
</gene>
<feature type="transmembrane region" description="Helical" evidence="8">
    <location>
        <begin position="118"/>
        <end position="136"/>
    </location>
</feature>
<keyword evidence="4" id="KW-0309">Germination</keyword>
<dbReference type="STRING" id="402384.HM131_18665"/>
<keyword evidence="5 8" id="KW-0812">Transmembrane</keyword>
<feature type="transmembrane region" description="Helical" evidence="8">
    <location>
        <begin position="306"/>
        <end position="324"/>
    </location>
</feature>
<feature type="transmembrane region" description="Helical" evidence="8">
    <location>
        <begin position="336"/>
        <end position="358"/>
    </location>
</feature>
<dbReference type="Pfam" id="PF03845">
    <property type="entry name" value="Spore_permease"/>
    <property type="match status" value="1"/>
</dbReference>
<dbReference type="AlphaFoldDB" id="A0A1W5ZZJ9"/>
<evidence type="ECO:0000256" key="5">
    <source>
        <dbReference type="ARBA" id="ARBA00022692"/>
    </source>
</evidence>
<dbReference type="RefSeq" id="WP_085031197.1">
    <property type="nucleotide sequence ID" value="NZ_CP020772.1"/>
</dbReference>
<feature type="transmembrane region" description="Helical" evidence="8">
    <location>
        <begin position="83"/>
        <end position="103"/>
    </location>
</feature>
<dbReference type="PANTHER" id="PTHR34975">
    <property type="entry name" value="SPORE GERMINATION PROTEIN A2"/>
    <property type="match status" value="1"/>
</dbReference>
<reference evidence="9 10" key="1">
    <citation type="submission" date="2017-04" db="EMBL/GenBank/DDBJ databases">
        <title>The whole genome sequencing and assembly of Halobacillus mangrovi strain.</title>
        <authorList>
            <person name="Lee S.-J."/>
            <person name="Park M.-K."/>
            <person name="Kim J.-Y."/>
            <person name="Lee Y.-J."/>
            <person name="Yi H."/>
            <person name="Bahn Y.-S."/>
            <person name="Kim J.F."/>
            <person name="Lee D.-W."/>
        </authorList>
    </citation>
    <scope>NUCLEOTIDE SEQUENCE [LARGE SCALE GENOMIC DNA]</scope>
    <source>
        <strain evidence="9 10">KTB 131</strain>
    </source>
</reference>
<evidence type="ECO:0000256" key="8">
    <source>
        <dbReference type="SAM" id="Phobius"/>
    </source>
</evidence>
<dbReference type="NCBIfam" id="TIGR00912">
    <property type="entry name" value="2A0309"/>
    <property type="match status" value="1"/>
</dbReference>
<dbReference type="EMBL" id="CP020772">
    <property type="protein sequence ID" value="ARI78738.1"/>
    <property type="molecule type" value="Genomic_DNA"/>
</dbReference>
<organism evidence="9 10">
    <name type="scientific">Halobacillus mangrovi</name>
    <dbReference type="NCBI Taxonomy" id="402384"/>
    <lineage>
        <taxon>Bacteria</taxon>
        <taxon>Bacillati</taxon>
        <taxon>Bacillota</taxon>
        <taxon>Bacilli</taxon>
        <taxon>Bacillales</taxon>
        <taxon>Bacillaceae</taxon>
        <taxon>Halobacillus</taxon>
    </lineage>
</organism>